<feature type="transmembrane region" description="Helical" evidence="12">
    <location>
        <begin position="131"/>
        <end position="152"/>
    </location>
</feature>
<keyword evidence="15" id="KW-1185">Reference proteome</keyword>
<evidence type="ECO:0000256" key="7">
    <source>
        <dbReference type="ARBA" id="ARBA00022723"/>
    </source>
</evidence>
<dbReference type="GO" id="GO:0009055">
    <property type="term" value="F:electron transfer activity"/>
    <property type="evidence" value="ECO:0007669"/>
    <property type="project" value="UniProtKB-UniRule"/>
</dbReference>
<dbReference type="eggNOG" id="COG1271">
    <property type="taxonomic scope" value="Bacteria"/>
</dbReference>
<evidence type="ECO:0000256" key="3">
    <source>
        <dbReference type="ARBA" id="ARBA00022448"/>
    </source>
</evidence>
<dbReference type="EMBL" id="CP000697">
    <property type="protein sequence ID" value="ABQ31240.1"/>
    <property type="molecule type" value="Genomic_DNA"/>
</dbReference>
<keyword evidence="14" id="KW-0560">Oxidoreductase</keyword>
<dbReference type="GO" id="GO:0019646">
    <property type="term" value="P:aerobic electron transport chain"/>
    <property type="evidence" value="ECO:0007669"/>
    <property type="project" value="InterPro"/>
</dbReference>
<evidence type="ECO:0000256" key="4">
    <source>
        <dbReference type="ARBA" id="ARBA00022475"/>
    </source>
</evidence>
<comment type="similarity">
    <text evidence="2 12">Belongs to the cytochrome ubiquinol oxidase subunit 1 family.</text>
</comment>
<accession>A5G058</accession>
<feature type="transmembrane region" description="Helical" evidence="12">
    <location>
        <begin position="26"/>
        <end position="48"/>
    </location>
</feature>
<dbReference type="Pfam" id="PF01654">
    <property type="entry name" value="Cyt_bd_oxida_I"/>
    <property type="match status" value="1"/>
</dbReference>
<evidence type="ECO:0000256" key="12">
    <source>
        <dbReference type="PIRNR" id="PIRNR006446"/>
    </source>
</evidence>
<feature type="region of interest" description="Disordered" evidence="13">
    <location>
        <begin position="444"/>
        <end position="472"/>
    </location>
</feature>
<proteinExistence type="inferred from homology"/>
<evidence type="ECO:0000256" key="6">
    <source>
        <dbReference type="ARBA" id="ARBA00022692"/>
    </source>
</evidence>
<feature type="transmembrane region" description="Helical" evidence="12">
    <location>
        <begin position="410"/>
        <end position="433"/>
    </location>
</feature>
<sequence length="472" mass="51543">MTSLHAGGLALVLARAQFGFTIAFHIMFPAFSIGLAAYLAVLELMWLVTKRPVYLDAYRYWLKIFAVIFAIGVVSGLVMAYEVGANWAGYSAKVGPILGPLLAWETMSAFFLEAGFLGIMLFGMSRVGPKLHFAATALVSIGTLISASWILAANSWMQTPRGYALAPDGAFIPKNWLAIIFNPTFPYMWLHMVLAAFIATALAVGAVGAFHLLRNPKNPVSRLMFSMAMWLLTIAVPVQGFVGDESGRATMTDQPLKLAAMEGDFHTRAGQALHLFGWPSRSLGRLLYDVKIPDLGSLIITHKLHGVVQGLDAFPKSDWPVLIPTFWGFRVMVGLWSLMLVLALGALALRRGGRLYENAWFKRFAVAMGPAGFLTIIAGWVVTETGRQPWTVYGVLRTVQSASPLTLGEIVWSFGIIIVLYTLVFGVGIRYVLGLMAHEPTVGEPPLRDDKPLRSHGPHRLHDPAPAPSPAE</sequence>
<keyword evidence="11 12" id="KW-0472">Membrane</keyword>
<evidence type="ECO:0000256" key="9">
    <source>
        <dbReference type="ARBA" id="ARBA00022989"/>
    </source>
</evidence>
<dbReference type="InterPro" id="IPR002585">
    <property type="entry name" value="Cyt-d_ubiquinol_oxidase_su_1"/>
</dbReference>
<dbReference type="KEGG" id="acr:Acry_2040"/>
<feature type="transmembrane region" description="Helical" evidence="12">
    <location>
        <begin position="361"/>
        <end position="382"/>
    </location>
</feature>
<organism evidence="14 15">
    <name type="scientific">Acidiphilium cryptum (strain JF-5)</name>
    <dbReference type="NCBI Taxonomy" id="349163"/>
    <lineage>
        <taxon>Bacteria</taxon>
        <taxon>Pseudomonadati</taxon>
        <taxon>Pseudomonadota</taxon>
        <taxon>Alphaproteobacteria</taxon>
        <taxon>Acetobacterales</taxon>
        <taxon>Acidocellaceae</taxon>
        <taxon>Acidiphilium</taxon>
    </lineage>
</organism>
<dbReference type="PIRSF" id="PIRSF006446">
    <property type="entry name" value="Cyt_quinol_oxidase_1"/>
    <property type="match status" value="1"/>
</dbReference>
<comment type="subcellular location">
    <subcellularLocation>
        <location evidence="12">Cell inner membrane</location>
    </subcellularLocation>
    <subcellularLocation>
        <location evidence="1">Cell membrane</location>
        <topology evidence="1">Multi-pass membrane protein</topology>
    </subcellularLocation>
</comment>
<keyword evidence="4 12" id="KW-1003">Cell membrane</keyword>
<evidence type="ECO:0000256" key="5">
    <source>
        <dbReference type="ARBA" id="ARBA00022617"/>
    </source>
</evidence>
<keyword evidence="10 12" id="KW-0408">Iron</keyword>
<evidence type="ECO:0000256" key="1">
    <source>
        <dbReference type="ARBA" id="ARBA00004651"/>
    </source>
</evidence>
<feature type="transmembrane region" description="Helical" evidence="12">
    <location>
        <begin position="327"/>
        <end position="349"/>
    </location>
</feature>
<dbReference type="AlphaFoldDB" id="A5G058"/>
<keyword evidence="5 12" id="KW-0349">Heme</keyword>
<feature type="transmembrane region" description="Helical" evidence="12">
    <location>
        <begin position="225"/>
        <end position="242"/>
    </location>
</feature>
<evidence type="ECO:0000256" key="13">
    <source>
        <dbReference type="SAM" id="MobiDB-lite"/>
    </source>
</evidence>
<reference evidence="14 15" key="1">
    <citation type="submission" date="2007-05" db="EMBL/GenBank/DDBJ databases">
        <title>Complete sequence of chromosome of Acidiphilium cryptum JF-5.</title>
        <authorList>
            <consortium name="US DOE Joint Genome Institute"/>
            <person name="Copeland A."/>
            <person name="Lucas S."/>
            <person name="Lapidus A."/>
            <person name="Barry K."/>
            <person name="Detter J.C."/>
            <person name="Glavina del Rio T."/>
            <person name="Hammon N."/>
            <person name="Israni S."/>
            <person name="Dalin E."/>
            <person name="Tice H."/>
            <person name="Pitluck S."/>
            <person name="Sims D."/>
            <person name="Brettin T."/>
            <person name="Bruce D."/>
            <person name="Han C."/>
            <person name="Schmutz J."/>
            <person name="Larimer F."/>
            <person name="Land M."/>
            <person name="Hauser L."/>
            <person name="Kyrpides N."/>
            <person name="Kim E."/>
            <person name="Magnuson T."/>
            <person name="Richardson P."/>
        </authorList>
    </citation>
    <scope>NUCLEOTIDE SEQUENCE [LARGE SCALE GENOMIC DNA]</scope>
    <source>
        <strain evidence="14 15">JF-5</strain>
    </source>
</reference>
<dbReference type="PANTHER" id="PTHR30365:SF14">
    <property type="entry name" value="CYTOCHROME BD MENAQUINOL OXIDASE SUBUNIT I-RELATED"/>
    <property type="match status" value="1"/>
</dbReference>
<dbReference type="Proteomes" id="UP000000245">
    <property type="component" value="Chromosome"/>
</dbReference>
<dbReference type="RefSeq" id="WP_012039768.1">
    <property type="nucleotide sequence ID" value="NC_009484.1"/>
</dbReference>
<keyword evidence="6 12" id="KW-0812">Transmembrane</keyword>
<dbReference type="EC" id="1.10.3.-" evidence="14"/>
<gene>
    <name evidence="14" type="ordered locus">Acry_2040</name>
</gene>
<evidence type="ECO:0000256" key="10">
    <source>
        <dbReference type="ARBA" id="ARBA00023004"/>
    </source>
</evidence>
<keyword evidence="8 12" id="KW-0249">Electron transport</keyword>
<evidence type="ECO:0000313" key="15">
    <source>
        <dbReference type="Proteomes" id="UP000000245"/>
    </source>
</evidence>
<dbReference type="STRING" id="349163.Acry_2040"/>
<evidence type="ECO:0000313" key="14">
    <source>
        <dbReference type="EMBL" id="ABQ31240.1"/>
    </source>
</evidence>
<dbReference type="GO" id="GO:0016682">
    <property type="term" value="F:oxidoreductase activity, acting on diphenols and related substances as donors, oxygen as acceptor"/>
    <property type="evidence" value="ECO:0007669"/>
    <property type="project" value="TreeGrafter"/>
</dbReference>
<name>A5G058_ACICJ</name>
<dbReference type="GO" id="GO:0046872">
    <property type="term" value="F:metal ion binding"/>
    <property type="evidence" value="ECO:0007669"/>
    <property type="project" value="UniProtKB-UniRule"/>
</dbReference>
<dbReference type="GO" id="GO:0020037">
    <property type="term" value="F:heme binding"/>
    <property type="evidence" value="ECO:0007669"/>
    <property type="project" value="TreeGrafter"/>
</dbReference>
<keyword evidence="9 12" id="KW-1133">Transmembrane helix</keyword>
<feature type="transmembrane region" description="Helical" evidence="12">
    <location>
        <begin position="189"/>
        <end position="213"/>
    </location>
</feature>
<dbReference type="PANTHER" id="PTHR30365">
    <property type="entry name" value="CYTOCHROME D UBIQUINOL OXIDASE"/>
    <property type="match status" value="1"/>
</dbReference>
<dbReference type="GO" id="GO:0070069">
    <property type="term" value="C:cytochrome complex"/>
    <property type="evidence" value="ECO:0007669"/>
    <property type="project" value="UniProtKB-UniRule"/>
</dbReference>
<feature type="transmembrane region" description="Helical" evidence="12">
    <location>
        <begin position="101"/>
        <end position="124"/>
    </location>
</feature>
<dbReference type="GO" id="GO:0005886">
    <property type="term" value="C:plasma membrane"/>
    <property type="evidence" value="ECO:0007669"/>
    <property type="project" value="UniProtKB-SubCell"/>
</dbReference>
<keyword evidence="7 12" id="KW-0479">Metal-binding</keyword>
<dbReference type="HOGENOM" id="CLU_030555_3_1_5"/>
<evidence type="ECO:0000256" key="2">
    <source>
        <dbReference type="ARBA" id="ARBA00009819"/>
    </source>
</evidence>
<protein>
    <submittedName>
        <fullName evidence="14">Cytochrome bd quinol oxidase subunit 1 apoprotein</fullName>
        <ecNumber evidence="14">1.10.3.-</ecNumber>
    </submittedName>
</protein>
<evidence type="ECO:0000256" key="8">
    <source>
        <dbReference type="ARBA" id="ARBA00022982"/>
    </source>
</evidence>
<keyword evidence="3 12" id="KW-0813">Transport</keyword>
<evidence type="ECO:0000256" key="11">
    <source>
        <dbReference type="ARBA" id="ARBA00023136"/>
    </source>
</evidence>
<feature type="transmembrane region" description="Helical" evidence="12">
    <location>
        <begin position="60"/>
        <end position="81"/>
    </location>
</feature>